<feature type="active site" evidence="10">
    <location>
        <position position="135"/>
    </location>
</feature>
<keyword evidence="13" id="KW-1185">Reference proteome</keyword>
<dbReference type="GeneID" id="54416766"/>
<keyword evidence="6" id="KW-0732">Signal</keyword>
<keyword evidence="7" id="KW-0378">Hydrolase</keyword>
<evidence type="ECO:0000256" key="6">
    <source>
        <dbReference type="ARBA" id="ARBA00022729"/>
    </source>
</evidence>
<evidence type="ECO:0000256" key="8">
    <source>
        <dbReference type="ARBA" id="ARBA00023157"/>
    </source>
</evidence>
<dbReference type="InterPro" id="IPR011150">
    <property type="entry name" value="Cutinase_monf"/>
</dbReference>
<organism evidence="12">
    <name type="scientific">Eremomyces bilateralis CBS 781.70</name>
    <dbReference type="NCBI Taxonomy" id="1392243"/>
    <lineage>
        <taxon>Eukaryota</taxon>
        <taxon>Fungi</taxon>
        <taxon>Dikarya</taxon>
        <taxon>Ascomycota</taxon>
        <taxon>Pezizomycotina</taxon>
        <taxon>Dothideomycetes</taxon>
        <taxon>Dothideomycetes incertae sedis</taxon>
        <taxon>Eremomycetales</taxon>
        <taxon>Eremomycetaceae</taxon>
        <taxon>Eremomyces</taxon>
    </lineage>
</organism>
<feature type="disulfide bond" evidence="11">
    <location>
        <begin position="2"/>
        <end position="72"/>
    </location>
</feature>
<dbReference type="Proteomes" id="UP000504638">
    <property type="component" value="Unplaced"/>
</dbReference>
<evidence type="ECO:0000256" key="3">
    <source>
        <dbReference type="ARBA" id="ARBA00013095"/>
    </source>
</evidence>
<dbReference type="SUPFAM" id="SSF53474">
    <property type="entry name" value="alpha/beta-Hydrolases"/>
    <property type="match status" value="1"/>
</dbReference>
<dbReference type="EC" id="3.1.1.74" evidence="3"/>
<reference evidence="12 14" key="1">
    <citation type="submission" date="2020-01" db="EMBL/GenBank/DDBJ databases">
        <authorList>
            <consortium name="DOE Joint Genome Institute"/>
            <person name="Haridas S."/>
            <person name="Albert R."/>
            <person name="Binder M."/>
            <person name="Bloem J."/>
            <person name="Labutti K."/>
            <person name="Salamov A."/>
            <person name="Andreopoulos B."/>
            <person name="Baker S.E."/>
            <person name="Barry K."/>
            <person name="Bills G."/>
            <person name="Bluhm B.H."/>
            <person name="Cannon C."/>
            <person name="Castanera R."/>
            <person name="Culley D.E."/>
            <person name="Daum C."/>
            <person name="Ezra D."/>
            <person name="Gonzalez J.B."/>
            <person name="Henrissat B."/>
            <person name="Kuo A."/>
            <person name="Liang C."/>
            <person name="Lipzen A."/>
            <person name="Lutzoni F."/>
            <person name="Magnuson J."/>
            <person name="Mondo S."/>
            <person name="Nolan M."/>
            <person name="Ohm R."/>
            <person name="Pangilinan J."/>
            <person name="Park H.-J."/>
            <person name="Ramirez L."/>
            <person name="Alfaro M."/>
            <person name="Sun H."/>
            <person name="Tritt A."/>
            <person name="Yoshinaga Y."/>
            <person name="Zwiers L.-H."/>
            <person name="Turgeon B.G."/>
            <person name="Goodwin S.B."/>
            <person name="Spatafora J.W."/>
            <person name="Crous P.W."/>
            <person name="Grigoriev I.V."/>
        </authorList>
    </citation>
    <scope>NUCLEOTIDE SEQUENCE</scope>
    <source>
        <strain evidence="12 14">CBS 781.70</strain>
    </source>
</reference>
<dbReference type="GO" id="GO:0016052">
    <property type="term" value="P:carbohydrate catabolic process"/>
    <property type="evidence" value="ECO:0007669"/>
    <property type="project" value="TreeGrafter"/>
</dbReference>
<dbReference type="GO" id="GO:0005576">
    <property type="term" value="C:extracellular region"/>
    <property type="evidence" value="ECO:0007669"/>
    <property type="project" value="UniProtKB-SubCell"/>
</dbReference>
<sequence length="168" mass="17775">SCTPYRVIYAKGTTEMGELGFTVGPSLSSGLSGRDFTVDGVDYPADMDGINCLGMEGGIIAMKMLENAVAQCPEQKIFMSGYSQGAMVAREAVAFARPEARKQVIGVVTFGDPFNGSPIADFDSSKIKIFCSSSDGVCKGEFSISLGHLGYVGTSTTQAVSWIKQQAR</sequence>
<feature type="active site" description="Nucleophile" evidence="10">
    <location>
        <position position="83"/>
    </location>
</feature>
<dbReference type="Pfam" id="PF01083">
    <property type="entry name" value="Cutinase"/>
    <property type="match status" value="1"/>
</dbReference>
<name>A0A6G1G8H2_9PEZI</name>
<keyword evidence="5" id="KW-0964">Secreted</keyword>
<dbReference type="AlphaFoldDB" id="A0A6G1G8H2"/>
<accession>A0A6G1G8H2</accession>
<gene>
    <name evidence="12 14" type="ORF">P152DRAFT_393412</name>
</gene>
<comment type="subcellular location">
    <subcellularLocation>
        <location evidence="1">Secreted</location>
    </subcellularLocation>
</comment>
<evidence type="ECO:0000313" key="13">
    <source>
        <dbReference type="Proteomes" id="UP000504638"/>
    </source>
</evidence>
<evidence type="ECO:0000256" key="7">
    <source>
        <dbReference type="ARBA" id="ARBA00022801"/>
    </source>
</evidence>
<evidence type="ECO:0000256" key="11">
    <source>
        <dbReference type="PIRSR" id="PIRSR611150-2"/>
    </source>
</evidence>
<dbReference type="SMART" id="SM01110">
    <property type="entry name" value="Cutinase"/>
    <property type="match status" value="1"/>
</dbReference>
<protein>
    <recommendedName>
        <fullName evidence="3">cutinase</fullName>
        <ecNumber evidence="3">3.1.1.74</ecNumber>
    </recommendedName>
</protein>
<evidence type="ECO:0000256" key="10">
    <source>
        <dbReference type="PIRSR" id="PIRSR611150-1"/>
    </source>
</evidence>
<dbReference type="PANTHER" id="PTHR48250:SF3">
    <property type="entry name" value="CUTINASE 1-RELATED"/>
    <property type="match status" value="1"/>
</dbReference>
<dbReference type="InterPro" id="IPR029058">
    <property type="entry name" value="AB_hydrolase_fold"/>
</dbReference>
<reference evidence="14" key="2">
    <citation type="submission" date="2020-04" db="EMBL/GenBank/DDBJ databases">
        <authorList>
            <consortium name="NCBI Genome Project"/>
        </authorList>
    </citation>
    <scope>NUCLEOTIDE SEQUENCE</scope>
    <source>
        <strain evidence="14">CBS 781.70</strain>
    </source>
</reference>
<feature type="active site" description="Proton donor/acceptor" evidence="10">
    <location>
        <position position="148"/>
    </location>
</feature>
<dbReference type="InterPro" id="IPR000675">
    <property type="entry name" value="Cutinase/axe"/>
</dbReference>
<dbReference type="RefSeq" id="XP_033535857.1">
    <property type="nucleotide sequence ID" value="XM_033676196.1"/>
</dbReference>
<dbReference type="Gene3D" id="3.40.50.1820">
    <property type="entry name" value="alpha/beta hydrolase"/>
    <property type="match status" value="1"/>
</dbReference>
<comment type="catalytic activity">
    <reaction evidence="9">
        <text>cutin + H2O = cutin monomers.</text>
        <dbReference type="EC" id="3.1.1.74"/>
    </reaction>
</comment>
<evidence type="ECO:0000256" key="4">
    <source>
        <dbReference type="ARBA" id="ARBA00022487"/>
    </source>
</evidence>
<reference evidence="14" key="3">
    <citation type="submission" date="2025-04" db="UniProtKB">
        <authorList>
            <consortium name="RefSeq"/>
        </authorList>
    </citation>
    <scope>IDENTIFICATION</scope>
    <source>
        <strain evidence="14">CBS 781.70</strain>
    </source>
</reference>
<keyword evidence="4" id="KW-0719">Serine esterase</keyword>
<proteinExistence type="inferred from homology"/>
<evidence type="ECO:0000313" key="12">
    <source>
        <dbReference type="EMBL" id="KAF1814226.1"/>
    </source>
</evidence>
<evidence type="ECO:0000256" key="1">
    <source>
        <dbReference type="ARBA" id="ARBA00004613"/>
    </source>
</evidence>
<dbReference type="OrthoDB" id="2975078at2759"/>
<evidence type="ECO:0000256" key="9">
    <source>
        <dbReference type="ARBA" id="ARBA00034045"/>
    </source>
</evidence>
<evidence type="ECO:0000256" key="2">
    <source>
        <dbReference type="ARBA" id="ARBA00007534"/>
    </source>
</evidence>
<dbReference type="GO" id="GO:0050525">
    <property type="term" value="F:cutinase activity"/>
    <property type="evidence" value="ECO:0007669"/>
    <property type="project" value="UniProtKB-EC"/>
</dbReference>
<comment type="similarity">
    <text evidence="2">Belongs to the cutinase family.</text>
</comment>
<evidence type="ECO:0000256" key="5">
    <source>
        <dbReference type="ARBA" id="ARBA00022525"/>
    </source>
</evidence>
<evidence type="ECO:0000313" key="14">
    <source>
        <dbReference type="RefSeq" id="XP_033535857.1"/>
    </source>
</evidence>
<dbReference type="PANTHER" id="PTHR48250">
    <property type="entry name" value="CUTINASE 2-RELATED"/>
    <property type="match status" value="1"/>
</dbReference>
<keyword evidence="8 11" id="KW-1015">Disulfide bond</keyword>
<feature type="disulfide bond" evidence="11">
    <location>
        <begin position="131"/>
        <end position="138"/>
    </location>
</feature>
<feature type="non-terminal residue" evidence="12">
    <location>
        <position position="1"/>
    </location>
</feature>
<dbReference type="EMBL" id="ML975153">
    <property type="protein sequence ID" value="KAF1814226.1"/>
    <property type="molecule type" value="Genomic_DNA"/>
</dbReference>